<evidence type="ECO:0000256" key="1">
    <source>
        <dbReference type="ARBA" id="ARBA00003810"/>
    </source>
</evidence>
<dbReference type="Pfam" id="PF04476">
    <property type="entry name" value="4HFCP_synth"/>
    <property type="match status" value="1"/>
</dbReference>
<proteinExistence type="predicted"/>
<dbReference type="EC" id="4.2.3.153" evidence="2"/>
<protein>
    <recommendedName>
        <fullName evidence="2">(5-formylfuran-3-yl)methyl phosphate synthase</fullName>
        <ecNumber evidence="2">4.2.3.153</ecNumber>
    </recommendedName>
    <alternativeName>
        <fullName evidence="5">4-(hydroxymethyl)-2-furancarboxaldehyde-phosphate synthase</fullName>
    </alternativeName>
</protein>
<evidence type="ECO:0000256" key="7">
    <source>
        <dbReference type="PIRSR" id="PIRSR015957-1"/>
    </source>
</evidence>
<evidence type="ECO:0000256" key="3">
    <source>
        <dbReference type="ARBA" id="ARBA00023239"/>
    </source>
</evidence>
<feature type="active site" description="Schiff-base intermediate with substrate" evidence="7">
    <location>
        <position position="28"/>
    </location>
</feature>
<comment type="function">
    <text evidence="1">Catalyzes the formation of 4-(hydroxymethyl)-2-furancarboxaldehyde phosphate (4-HFC-P) from two molecules of glyceraldehyde-3-P (GA-3-P).</text>
</comment>
<evidence type="ECO:0000313" key="8">
    <source>
        <dbReference type="EMBL" id="XBH03330.1"/>
    </source>
</evidence>
<name>A0AAU7CDW6_9BACT</name>
<dbReference type="PIRSF" id="PIRSF015957">
    <property type="entry name" value="UCP015957"/>
    <property type="match status" value="1"/>
</dbReference>
<evidence type="ECO:0000256" key="6">
    <source>
        <dbReference type="ARBA" id="ARBA00047628"/>
    </source>
</evidence>
<dbReference type="AlphaFoldDB" id="A0AAU7CDW6"/>
<dbReference type="InterPro" id="IPR007565">
    <property type="entry name" value="4HFCP_synth"/>
</dbReference>
<feature type="active site" description="Proton acceptor" evidence="7">
    <location>
        <position position="84"/>
    </location>
</feature>
<sequence>MPRLLVSVRSVEEALVAFAGGASIIDLKEPARGPLGRADTEVWQASREMLPAEACLSVALGELPEWTDQADPSPSHFAGISYRKLGLAGVGADWRTGWANLRDRWGEGPAWVAVVYSDWPLAQAPEPTAVLDEALAVAGCTGILIDTWDKSSPSTVGRSWIPWLARARQGGLTVALAGGLNESRIERLAPLDPDWIAVRGAACHDGDRGSAIDPARVARLARLVKRMELE</sequence>
<evidence type="ECO:0000256" key="5">
    <source>
        <dbReference type="ARBA" id="ARBA00032523"/>
    </source>
</evidence>
<keyword evidence="3" id="KW-0456">Lyase</keyword>
<dbReference type="InterPro" id="IPR011060">
    <property type="entry name" value="RibuloseP-bd_barrel"/>
</dbReference>
<gene>
    <name evidence="8" type="ORF">V5E97_34225</name>
</gene>
<dbReference type="EMBL" id="CP155447">
    <property type="protein sequence ID" value="XBH03330.1"/>
    <property type="molecule type" value="Genomic_DNA"/>
</dbReference>
<comment type="catalytic activity">
    <reaction evidence="6">
        <text>2 D-glyceraldehyde 3-phosphate = 4-(hydroxymethyl)-2-furancarboxaldehyde phosphate + phosphate + 2 H2O</text>
        <dbReference type="Rhea" id="RHEA:43536"/>
        <dbReference type="ChEBI" id="CHEBI:15377"/>
        <dbReference type="ChEBI" id="CHEBI:43474"/>
        <dbReference type="ChEBI" id="CHEBI:59776"/>
        <dbReference type="ChEBI" id="CHEBI:83407"/>
        <dbReference type="EC" id="4.2.3.153"/>
    </reaction>
</comment>
<accession>A0AAU7CDW6</accession>
<dbReference type="RefSeq" id="WP_406696064.1">
    <property type="nucleotide sequence ID" value="NZ_CP155447.1"/>
</dbReference>
<reference evidence="8" key="1">
    <citation type="submission" date="2024-05" db="EMBL/GenBank/DDBJ databases">
        <title>Planctomycetes of the genus Singulisphaera possess chitinolytic capabilities.</title>
        <authorList>
            <person name="Ivanova A."/>
        </authorList>
    </citation>
    <scope>NUCLEOTIDE SEQUENCE</scope>
    <source>
        <strain evidence="8">Ch08T</strain>
    </source>
</reference>
<dbReference type="SUPFAM" id="SSF51366">
    <property type="entry name" value="Ribulose-phoshate binding barrel"/>
    <property type="match status" value="1"/>
</dbReference>
<keyword evidence="4" id="KW-0704">Schiff base</keyword>
<organism evidence="8">
    <name type="scientific">Singulisphaera sp. Ch08</name>
    <dbReference type="NCBI Taxonomy" id="3120278"/>
    <lineage>
        <taxon>Bacteria</taxon>
        <taxon>Pseudomonadati</taxon>
        <taxon>Planctomycetota</taxon>
        <taxon>Planctomycetia</taxon>
        <taxon>Isosphaerales</taxon>
        <taxon>Isosphaeraceae</taxon>
        <taxon>Singulisphaera</taxon>
    </lineage>
</organism>
<dbReference type="GO" id="GO:0016829">
    <property type="term" value="F:lyase activity"/>
    <property type="evidence" value="ECO:0007669"/>
    <property type="project" value="UniProtKB-KW"/>
</dbReference>
<evidence type="ECO:0000256" key="2">
    <source>
        <dbReference type="ARBA" id="ARBA00012553"/>
    </source>
</evidence>
<evidence type="ECO:0000256" key="4">
    <source>
        <dbReference type="ARBA" id="ARBA00023270"/>
    </source>
</evidence>